<comment type="caution">
    <text evidence="1">The sequence shown here is derived from an EMBL/GenBank/DDBJ whole genome shotgun (WGS) entry which is preliminary data.</text>
</comment>
<organism evidence="1 2">
    <name type="scientific">Acetobacter malorum</name>
    <dbReference type="NCBI Taxonomy" id="178901"/>
    <lineage>
        <taxon>Bacteria</taxon>
        <taxon>Pseudomonadati</taxon>
        <taxon>Pseudomonadota</taxon>
        <taxon>Alphaproteobacteria</taxon>
        <taxon>Acetobacterales</taxon>
        <taxon>Acetobacteraceae</taxon>
        <taxon>Acetobacter</taxon>
    </lineage>
</organism>
<reference evidence="1 2" key="1">
    <citation type="submission" date="2016-03" db="EMBL/GenBank/DDBJ databases">
        <title>Draft genome sequence of Acetobacter malorum CECT 7742, a strain isolated from strawberry vinegar.</title>
        <authorList>
            <person name="Sainz F."/>
            <person name="Mas A."/>
            <person name="Torija M.J."/>
        </authorList>
    </citation>
    <scope>NUCLEOTIDE SEQUENCE [LARGE SCALE GENOMIC DNA]</scope>
    <source>
        <strain evidence="1 2">CECT 7742</strain>
    </source>
</reference>
<dbReference type="PATRIC" id="fig|178901.16.peg.3839"/>
<evidence type="ECO:0000313" key="2">
    <source>
        <dbReference type="Proteomes" id="UP000077349"/>
    </source>
</evidence>
<proteinExistence type="predicted"/>
<sequence>MEPAASFPTLPSKDACWHWIEQLNSFGPRLTGTPAHEASLAFLATELEKTGLKAEETVHSITRWTPEYVSLSGPDGPIPVAAPYPYSGQTPAEGVSAELVWYDGKPHSFRKAQGKIAVILLKRIDLTRFLISLFMKRKNSLPDQRASFPARIKTPLLTGLMGVALDKARKAGVRGVICLFEGVSPLQLAGQVVPFTTPYADLPALWVSASERTRLKALAATGQKVTLTLKATVEPVQTRSLHAVLPGQRQDETLLVTTHTDGPNACEENGAAGVLALAHYFSRLPLQARQRTLIFVLATGHFQIPQIGLKGDQATSAWLAANQPLWDGKAGHARAVAGITLEHLGCMEWRDNPTTGSPEATGELERDIVYTTNRQLNQIYCQAARLQTRLRAVTVFPRLKKTMLGEGQPLYSAGIPVISTCPIPDYLCQILPGGGLERLNAEYAYQQIMTFARVATALVTLPKKHFGHVPFSRFRALLRSVLSRQSTS</sequence>
<dbReference type="SUPFAM" id="SSF53187">
    <property type="entry name" value="Zn-dependent exopeptidases"/>
    <property type="match status" value="1"/>
</dbReference>
<dbReference type="EMBL" id="LVHD01000086">
    <property type="protein sequence ID" value="OAG75256.1"/>
    <property type="molecule type" value="Genomic_DNA"/>
</dbReference>
<dbReference type="Proteomes" id="UP000077349">
    <property type="component" value="Unassembled WGS sequence"/>
</dbReference>
<protein>
    <recommendedName>
        <fullName evidence="3">Peptidase M28 domain-containing protein</fullName>
    </recommendedName>
</protein>
<dbReference type="Gene3D" id="3.40.630.10">
    <property type="entry name" value="Zn peptidases"/>
    <property type="match status" value="1"/>
</dbReference>
<evidence type="ECO:0000313" key="1">
    <source>
        <dbReference type="EMBL" id="OAG75256.1"/>
    </source>
</evidence>
<name>A0A177G5Z9_9PROT</name>
<gene>
    <name evidence="1" type="ORF">Amal_03576</name>
</gene>
<evidence type="ECO:0008006" key="3">
    <source>
        <dbReference type="Google" id="ProtNLM"/>
    </source>
</evidence>
<dbReference type="AlphaFoldDB" id="A0A177G5Z9"/>
<dbReference type="Gene3D" id="3.50.30.30">
    <property type="match status" value="1"/>
</dbReference>
<accession>A0A177G5Z9</accession>